<evidence type="ECO:0000259" key="1">
    <source>
        <dbReference type="SMART" id="SM00470"/>
    </source>
</evidence>
<dbReference type="AlphaFoldDB" id="A0A2Y9B2R2"/>
<gene>
    <name evidence="2" type="ORF">BCF38_11559</name>
    <name evidence="3" type="ORF">SAMN05421539_11559</name>
</gene>
<evidence type="ECO:0000313" key="2">
    <source>
        <dbReference type="EMBL" id="PWJ12923.1"/>
    </source>
</evidence>
<feature type="domain" description="ParB-like N-terminal" evidence="1">
    <location>
        <begin position="61"/>
        <end position="163"/>
    </location>
</feature>
<dbReference type="PANTHER" id="PTHR33375:SF1">
    <property type="entry name" value="CHROMOSOME-PARTITIONING PROTEIN PARB-RELATED"/>
    <property type="match status" value="1"/>
</dbReference>
<dbReference type="OrthoDB" id="7812516at2"/>
<dbReference type="RefSeq" id="WP_109566089.1">
    <property type="nucleotide sequence ID" value="NZ_QGDJ01000015.1"/>
</dbReference>
<protein>
    <submittedName>
        <fullName evidence="3">ParB-like nuclease domain-containing protein</fullName>
    </submittedName>
    <submittedName>
        <fullName evidence="2">ParB-like nuclease family protein</fullName>
    </submittedName>
</protein>
<dbReference type="InterPro" id="IPR050336">
    <property type="entry name" value="Chromosome_partition/occlusion"/>
</dbReference>
<reference evidence="3 5" key="1">
    <citation type="submission" date="2016-10" db="EMBL/GenBank/DDBJ databases">
        <authorList>
            <person name="Cai Z."/>
        </authorList>
    </citation>
    <scope>NUCLEOTIDE SEQUENCE [LARGE SCALE GENOMIC DNA]</scope>
    <source>
        <strain evidence="3 5">DSM 25227</strain>
    </source>
</reference>
<sequence length="320" mass="34543">MAKRKRLSIDPIPAGIETKSMMPPVGGAPIAQVAGSAAEAAAMREMSDYLAEARAKGLLLTTLPLAKIELDHLERDRLLAEDEEMEALLASLRVRGQQTPIEVARLQGDPRERYGLISGMRRVTALRRLFDETGEARFARVTARVLPPTNAAEAYTAMVEENEIRADLSFWERARVVLKAVEAGAFPDRASALKGLYGSVSRAKRSKIGSFVTVVAALDGRLRFPTALSEKRGLALAKALSDPAALPRIEAALRDADPQDAEAEQALLMRALAPAPKPPAPPRAPAPVTVAREGDRLIVSGPGVDAALLRDLRKWLSDRV</sequence>
<keyword evidence="4" id="KW-1185">Reference proteome</keyword>
<reference evidence="2 4" key="2">
    <citation type="submission" date="2018-03" db="EMBL/GenBank/DDBJ databases">
        <title>Genomic Encyclopedia of Archaeal and Bacterial Type Strains, Phase II (KMG-II): from individual species to whole genera.</title>
        <authorList>
            <person name="Goeker M."/>
        </authorList>
    </citation>
    <scope>NUCLEOTIDE SEQUENCE [LARGE SCALE GENOMIC DNA]</scope>
    <source>
        <strain evidence="2 4">DSM 25227</strain>
    </source>
</reference>
<proteinExistence type="predicted"/>
<dbReference type="Pfam" id="PF02195">
    <property type="entry name" value="ParB_N"/>
    <property type="match status" value="1"/>
</dbReference>
<dbReference type="Proteomes" id="UP000245839">
    <property type="component" value="Unassembled WGS sequence"/>
</dbReference>
<dbReference type="EMBL" id="QGDJ01000015">
    <property type="protein sequence ID" value="PWJ12923.1"/>
    <property type="molecule type" value="Genomic_DNA"/>
</dbReference>
<dbReference type="Gene3D" id="3.90.1530.30">
    <property type="match status" value="1"/>
</dbReference>
<dbReference type="GO" id="GO:0005694">
    <property type="term" value="C:chromosome"/>
    <property type="evidence" value="ECO:0007669"/>
    <property type="project" value="TreeGrafter"/>
</dbReference>
<dbReference type="InterPro" id="IPR036086">
    <property type="entry name" value="ParB/Sulfiredoxin_sf"/>
</dbReference>
<evidence type="ECO:0000313" key="3">
    <source>
        <dbReference type="EMBL" id="SSA50731.1"/>
    </source>
</evidence>
<dbReference type="InterPro" id="IPR003115">
    <property type="entry name" value="ParB_N"/>
</dbReference>
<accession>A0A2Y9B2R2</accession>
<organism evidence="3 5">
    <name type="scientific">Jannaschia seohaensis</name>
    <dbReference type="NCBI Taxonomy" id="475081"/>
    <lineage>
        <taxon>Bacteria</taxon>
        <taxon>Pseudomonadati</taxon>
        <taxon>Pseudomonadota</taxon>
        <taxon>Alphaproteobacteria</taxon>
        <taxon>Rhodobacterales</taxon>
        <taxon>Roseobacteraceae</taxon>
        <taxon>Jannaschia</taxon>
    </lineage>
</organism>
<dbReference type="SMART" id="SM00470">
    <property type="entry name" value="ParB"/>
    <property type="match status" value="1"/>
</dbReference>
<dbReference type="GO" id="GO:0007059">
    <property type="term" value="P:chromosome segregation"/>
    <property type="evidence" value="ECO:0007669"/>
    <property type="project" value="TreeGrafter"/>
</dbReference>
<evidence type="ECO:0000313" key="4">
    <source>
        <dbReference type="Proteomes" id="UP000245839"/>
    </source>
</evidence>
<dbReference type="EMBL" id="UETC01000015">
    <property type="protein sequence ID" value="SSA50731.1"/>
    <property type="molecule type" value="Genomic_DNA"/>
</dbReference>
<name>A0A2Y9B2R2_9RHOB</name>
<dbReference type="SUPFAM" id="SSF110849">
    <property type="entry name" value="ParB/Sulfiredoxin"/>
    <property type="match status" value="1"/>
</dbReference>
<dbReference type="Proteomes" id="UP000251571">
    <property type="component" value="Unassembled WGS sequence"/>
</dbReference>
<evidence type="ECO:0000313" key="5">
    <source>
        <dbReference type="Proteomes" id="UP000251571"/>
    </source>
</evidence>
<dbReference type="PANTHER" id="PTHR33375">
    <property type="entry name" value="CHROMOSOME-PARTITIONING PROTEIN PARB-RELATED"/>
    <property type="match status" value="1"/>
</dbReference>